<accession>A0AAP0ECD2</accession>
<name>A0AAP0ECD2_9MAGN</name>
<keyword evidence="3" id="KW-1185">Reference proteome</keyword>
<feature type="compositionally biased region" description="Low complexity" evidence="1">
    <location>
        <begin position="86"/>
        <end position="102"/>
    </location>
</feature>
<dbReference type="InterPro" id="IPR039923">
    <property type="entry name" value="Protodermal_1"/>
</dbReference>
<evidence type="ECO:0000313" key="2">
    <source>
        <dbReference type="EMBL" id="KAK9088247.1"/>
    </source>
</evidence>
<dbReference type="PROSITE" id="PS51738">
    <property type="entry name" value="PEPTIDASE_C21"/>
    <property type="match status" value="1"/>
</dbReference>
<dbReference type="EMBL" id="JBBNAG010000012">
    <property type="protein sequence ID" value="KAK9088247.1"/>
    <property type="molecule type" value="Genomic_DNA"/>
</dbReference>
<evidence type="ECO:0000256" key="1">
    <source>
        <dbReference type="SAM" id="MobiDB-lite"/>
    </source>
</evidence>
<reference evidence="2 3" key="1">
    <citation type="submission" date="2024-01" db="EMBL/GenBank/DDBJ databases">
        <title>Genome assemblies of Stephania.</title>
        <authorList>
            <person name="Yang L."/>
        </authorList>
    </citation>
    <scope>NUCLEOTIDE SEQUENCE [LARGE SCALE GENOMIC DNA]</scope>
    <source>
        <strain evidence="2">JXDWG</strain>
        <tissue evidence="2">Leaf</tissue>
    </source>
</reference>
<dbReference type="PANTHER" id="PTHR33210:SF18">
    <property type="entry name" value="PROTODERMAL FACTOR 1"/>
    <property type="match status" value="1"/>
</dbReference>
<feature type="region of interest" description="Disordered" evidence="1">
    <location>
        <begin position="86"/>
        <end position="134"/>
    </location>
</feature>
<protein>
    <recommendedName>
        <fullName evidence="4">Protodermal factor 1-like</fullName>
    </recommendedName>
</protein>
<dbReference type="AlphaFoldDB" id="A0AAP0ECD2"/>
<evidence type="ECO:0000313" key="3">
    <source>
        <dbReference type="Proteomes" id="UP001419268"/>
    </source>
</evidence>
<proteinExistence type="predicted"/>
<dbReference type="PANTHER" id="PTHR33210">
    <property type="entry name" value="PROTODERMAL FACTOR 1"/>
    <property type="match status" value="1"/>
</dbReference>
<feature type="compositionally biased region" description="Pro residues" evidence="1">
    <location>
        <begin position="103"/>
        <end position="134"/>
    </location>
</feature>
<organism evidence="2 3">
    <name type="scientific">Stephania cephalantha</name>
    <dbReference type="NCBI Taxonomy" id="152367"/>
    <lineage>
        <taxon>Eukaryota</taxon>
        <taxon>Viridiplantae</taxon>
        <taxon>Streptophyta</taxon>
        <taxon>Embryophyta</taxon>
        <taxon>Tracheophyta</taxon>
        <taxon>Spermatophyta</taxon>
        <taxon>Magnoliopsida</taxon>
        <taxon>Ranunculales</taxon>
        <taxon>Menispermaceae</taxon>
        <taxon>Menispermoideae</taxon>
        <taxon>Cissampelideae</taxon>
        <taxon>Stephania</taxon>
    </lineage>
</organism>
<sequence>MVHHLHRMAPPQVAATEATLPLHPRRPLLHQLLLHRPLGTVGPHQAVAITLQLHQPHLHLLIHPPHPHHQHLLHTHPIHTINTINTFLSTPSTPSTPSYTPTPSTPSTPTPTTPTPVVEPPPTYTPTPVTPTTPTPPSPLFPIDPNAPPPFTGTCNYWSSHPDTIWALCGWWATIGGIFPVPTSITTPSISPGLTLPQALANTRTDGFGALYREGTASLLNSMVNSRFPYTTDQVRNHFVSALVSDRAASNQAELFKKANEGRLKPRA</sequence>
<gene>
    <name evidence="2" type="ORF">Scep_027329</name>
</gene>
<evidence type="ECO:0008006" key="4">
    <source>
        <dbReference type="Google" id="ProtNLM"/>
    </source>
</evidence>
<comment type="caution">
    <text evidence="2">The sequence shown here is derived from an EMBL/GenBank/DDBJ whole genome shotgun (WGS) entry which is preliminary data.</text>
</comment>
<dbReference type="Proteomes" id="UP001419268">
    <property type="component" value="Unassembled WGS sequence"/>
</dbReference>